<gene>
    <name evidence="8" type="primary">lnt</name>
    <name evidence="10" type="ORF">DEIPH_ctg139orf0037</name>
</gene>
<comment type="caution">
    <text evidence="10">The sequence shown here is derived from an EMBL/GenBank/DDBJ whole genome shotgun (WGS) entry which is preliminary data.</text>
</comment>
<evidence type="ECO:0000256" key="2">
    <source>
        <dbReference type="ARBA" id="ARBA00022475"/>
    </source>
</evidence>
<keyword evidence="11" id="KW-1185">Reference proteome</keyword>
<keyword evidence="7 8" id="KW-0012">Acyltransferase</keyword>
<feature type="transmembrane region" description="Helical" evidence="8">
    <location>
        <begin position="82"/>
        <end position="103"/>
    </location>
</feature>
<comment type="similarity">
    <text evidence="8">Belongs to the CN hydrolase family. Apolipoprotein N-acyltransferase subfamily.</text>
</comment>
<dbReference type="EC" id="2.3.1.269" evidence="8"/>
<evidence type="ECO:0000256" key="7">
    <source>
        <dbReference type="ARBA" id="ARBA00023315"/>
    </source>
</evidence>
<evidence type="ECO:0000313" key="11">
    <source>
        <dbReference type="Proteomes" id="UP000020492"/>
    </source>
</evidence>
<dbReference type="HAMAP" id="MF_01148">
    <property type="entry name" value="Lnt"/>
    <property type="match status" value="1"/>
</dbReference>
<dbReference type="InterPro" id="IPR036526">
    <property type="entry name" value="C-N_Hydrolase_sf"/>
</dbReference>
<comment type="function">
    <text evidence="8">Catalyzes the phospholipid dependent N-acylation of the N-terminal cysteine of apolipoprotein, the last step in lipoprotein maturation.</text>
</comment>
<protein>
    <recommendedName>
        <fullName evidence="8">Apolipoprotein N-acyltransferase</fullName>
        <shortName evidence="8">ALP N-acyltransferase</shortName>
        <ecNumber evidence="8">2.3.1.269</ecNumber>
    </recommendedName>
</protein>
<dbReference type="SUPFAM" id="SSF56317">
    <property type="entry name" value="Carbon-nitrogen hydrolase"/>
    <property type="match status" value="1"/>
</dbReference>
<evidence type="ECO:0000256" key="4">
    <source>
        <dbReference type="ARBA" id="ARBA00022692"/>
    </source>
</evidence>
<dbReference type="InterPro" id="IPR004563">
    <property type="entry name" value="Apolipo_AcylTrfase"/>
</dbReference>
<dbReference type="PANTHER" id="PTHR38686:SF1">
    <property type="entry name" value="APOLIPOPROTEIN N-ACYLTRANSFERASE"/>
    <property type="match status" value="1"/>
</dbReference>
<keyword evidence="6 8" id="KW-0472">Membrane</keyword>
<feature type="transmembrane region" description="Helical" evidence="8">
    <location>
        <begin position="153"/>
        <end position="170"/>
    </location>
</feature>
<feature type="transmembrane region" description="Helical" evidence="8">
    <location>
        <begin position="12"/>
        <end position="38"/>
    </location>
</feature>
<comment type="subcellular location">
    <subcellularLocation>
        <location evidence="1 8">Cell membrane</location>
        <topology evidence="1 8">Multi-pass membrane protein</topology>
    </subcellularLocation>
</comment>
<dbReference type="STRING" id="1476583.DEIPH_ctg139orf0037"/>
<dbReference type="PANTHER" id="PTHR38686">
    <property type="entry name" value="APOLIPOPROTEIN N-ACYLTRANSFERASE"/>
    <property type="match status" value="1"/>
</dbReference>
<dbReference type="GO" id="GO:0042158">
    <property type="term" value="P:lipoprotein biosynthetic process"/>
    <property type="evidence" value="ECO:0007669"/>
    <property type="project" value="UniProtKB-UniRule"/>
</dbReference>
<dbReference type="Gene3D" id="3.60.110.10">
    <property type="entry name" value="Carbon-nitrogen hydrolase"/>
    <property type="match status" value="1"/>
</dbReference>
<dbReference type="Proteomes" id="UP000020492">
    <property type="component" value="Unassembled WGS sequence"/>
</dbReference>
<dbReference type="InterPro" id="IPR045378">
    <property type="entry name" value="LNT_N"/>
</dbReference>
<comment type="pathway">
    <text evidence="8">Protein modification; lipoprotein biosynthesis (N-acyl transfer).</text>
</comment>
<keyword evidence="3 8" id="KW-0808">Transferase</keyword>
<evidence type="ECO:0000256" key="5">
    <source>
        <dbReference type="ARBA" id="ARBA00022989"/>
    </source>
</evidence>
<keyword evidence="5 8" id="KW-1133">Transmembrane helix</keyword>
<dbReference type="AlphaFoldDB" id="A0A016QK15"/>
<evidence type="ECO:0000256" key="8">
    <source>
        <dbReference type="HAMAP-Rule" id="MF_01148"/>
    </source>
</evidence>
<reference evidence="10 11" key="1">
    <citation type="submission" date="2014-03" db="EMBL/GenBank/DDBJ databases">
        <title>Draft genome sequence of Deinococcus phoenicis 1P10ME.</title>
        <authorList>
            <person name="Stepanov V.G."/>
            <person name="Vaishampayan P."/>
            <person name="Venkateswaran K."/>
            <person name="Fox G.E."/>
        </authorList>
    </citation>
    <scope>NUCLEOTIDE SEQUENCE [LARGE SCALE GENOMIC DNA]</scope>
    <source>
        <strain evidence="10 11">1P10ME</strain>
    </source>
</reference>
<dbReference type="PROSITE" id="PS50263">
    <property type="entry name" value="CN_HYDROLASE"/>
    <property type="match status" value="1"/>
</dbReference>
<dbReference type="GO" id="GO:0016410">
    <property type="term" value="F:N-acyltransferase activity"/>
    <property type="evidence" value="ECO:0007669"/>
    <property type="project" value="UniProtKB-UniRule"/>
</dbReference>
<dbReference type="eggNOG" id="COG0815">
    <property type="taxonomic scope" value="Bacteria"/>
</dbReference>
<organism evidence="10 11">
    <name type="scientific">Deinococcus phoenicis</name>
    <dbReference type="NCBI Taxonomy" id="1476583"/>
    <lineage>
        <taxon>Bacteria</taxon>
        <taxon>Thermotogati</taxon>
        <taxon>Deinococcota</taxon>
        <taxon>Deinococci</taxon>
        <taxon>Deinococcales</taxon>
        <taxon>Deinococcaceae</taxon>
        <taxon>Deinococcus</taxon>
    </lineage>
</organism>
<dbReference type="RefSeq" id="WP_051517510.1">
    <property type="nucleotide sequence ID" value="NZ_JHAC01000093.1"/>
</dbReference>
<feature type="transmembrane region" description="Helical" evidence="8">
    <location>
        <begin position="50"/>
        <end position="70"/>
    </location>
</feature>
<proteinExistence type="inferred from homology"/>
<keyword evidence="2 8" id="KW-1003">Cell membrane</keyword>
<feature type="transmembrane region" description="Helical" evidence="8">
    <location>
        <begin position="110"/>
        <end position="133"/>
    </location>
</feature>
<dbReference type="PATRIC" id="fig|1476583.3.peg.3558"/>
<evidence type="ECO:0000256" key="1">
    <source>
        <dbReference type="ARBA" id="ARBA00004651"/>
    </source>
</evidence>
<dbReference type="Pfam" id="PF20154">
    <property type="entry name" value="LNT_N"/>
    <property type="match status" value="1"/>
</dbReference>
<feature type="transmembrane region" description="Helical" evidence="8">
    <location>
        <begin position="177"/>
        <end position="194"/>
    </location>
</feature>
<dbReference type="UniPathway" id="UPA00666"/>
<name>A0A016QK15_9DEIO</name>
<evidence type="ECO:0000256" key="6">
    <source>
        <dbReference type="ARBA" id="ARBA00023136"/>
    </source>
</evidence>
<evidence type="ECO:0000256" key="3">
    <source>
        <dbReference type="ARBA" id="ARBA00022679"/>
    </source>
</evidence>
<dbReference type="NCBIfam" id="TIGR00546">
    <property type="entry name" value="lnt"/>
    <property type="match status" value="1"/>
</dbReference>
<evidence type="ECO:0000313" key="10">
    <source>
        <dbReference type="EMBL" id="EYB66321.1"/>
    </source>
</evidence>
<dbReference type="InterPro" id="IPR003010">
    <property type="entry name" value="C-N_Hydrolase"/>
</dbReference>
<sequence>MFLPRADLLLCLLAGGGLAFTFPPSPLGVLAPLPLALLFRRVADRPPGRAFPLTFAFAVGFFTALLLWLPASLAPLFGSGMAGLYVGLVALLALGWAAAAALTRHVMGPATLWALPFAWVLLDAARSLGPFGFTWGSLGYAFALTPLVQLADLGGMALVGLVVALTAAALADGRPRARLGGVLLLVLGVTYGLTRPPDPPGTARALLVQGNVDPRAKTQGRTADELRRYLELTRMGLEAGPVRLVVWPETAAPAAPTVPEVAGALTALKVPLLIGAPTWQGGYRNSVYAFEAGQVQGRQDKVRLVPFGEYFPGRTVLDGTYRVLFRWLGLPALSGAVPGRTLAPLPLNGIPVGVLICYESTFPALARALVRRGARVLAVVSNDAWFGPSVGAEQHFQMGRMRAIETRRWVLRAGNDGVTAVIAPSGRVMARLPRAVAATLPASFGVTSGLTPYVRFGEWPVLLSLFILVGLRLGGGRLTALETP</sequence>
<dbReference type="Pfam" id="PF00795">
    <property type="entry name" value="CN_hydrolase"/>
    <property type="match status" value="1"/>
</dbReference>
<feature type="domain" description="CN hydrolase" evidence="9">
    <location>
        <begin position="208"/>
        <end position="446"/>
    </location>
</feature>
<dbReference type="GO" id="GO:0005886">
    <property type="term" value="C:plasma membrane"/>
    <property type="evidence" value="ECO:0007669"/>
    <property type="project" value="UniProtKB-SubCell"/>
</dbReference>
<evidence type="ECO:0000259" key="9">
    <source>
        <dbReference type="PROSITE" id="PS50263"/>
    </source>
</evidence>
<dbReference type="CDD" id="cd07571">
    <property type="entry name" value="ALP_N-acyl_transferase"/>
    <property type="match status" value="1"/>
</dbReference>
<keyword evidence="4 8" id="KW-0812">Transmembrane</keyword>
<comment type="catalytic activity">
    <reaction evidence="8">
        <text>N-terminal S-1,2-diacyl-sn-glyceryl-L-cysteinyl-[lipoprotein] + a glycerophospholipid = N-acyl-S-1,2-diacyl-sn-glyceryl-L-cysteinyl-[lipoprotein] + a 2-acyl-sn-glycero-3-phospholipid + H(+)</text>
        <dbReference type="Rhea" id="RHEA:48228"/>
        <dbReference type="Rhea" id="RHEA-COMP:14681"/>
        <dbReference type="Rhea" id="RHEA-COMP:14684"/>
        <dbReference type="ChEBI" id="CHEBI:15378"/>
        <dbReference type="ChEBI" id="CHEBI:136912"/>
        <dbReference type="ChEBI" id="CHEBI:140656"/>
        <dbReference type="ChEBI" id="CHEBI:140657"/>
        <dbReference type="ChEBI" id="CHEBI:140660"/>
        <dbReference type="EC" id="2.3.1.269"/>
    </reaction>
</comment>
<accession>A0A016QK15</accession>
<dbReference type="EMBL" id="JHAC01000093">
    <property type="protein sequence ID" value="EYB66321.1"/>
    <property type="molecule type" value="Genomic_DNA"/>
</dbReference>